<dbReference type="InterPro" id="IPR036047">
    <property type="entry name" value="F-box-like_dom_sf"/>
</dbReference>
<reference evidence="3" key="1">
    <citation type="submission" date="2020-12" db="UniProtKB">
        <authorList>
            <consortium name="WormBaseParasite"/>
        </authorList>
    </citation>
    <scope>IDENTIFICATION</scope>
    <source>
        <strain evidence="3">MHco3</strain>
    </source>
</reference>
<dbReference type="SUPFAM" id="SSF81383">
    <property type="entry name" value="F-box domain"/>
    <property type="match status" value="1"/>
</dbReference>
<feature type="domain" description="F-box" evidence="1">
    <location>
        <begin position="6"/>
        <end position="60"/>
    </location>
</feature>
<dbReference type="CDD" id="cd09917">
    <property type="entry name" value="F-box_SF"/>
    <property type="match status" value="1"/>
</dbReference>
<evidence type="ECO:0000313" key="3">
    <source>
        <dbReference type="WBParaSite" id="HCON_00136360-00001"/>
    </source>
</evidence>
<evidence type="ECO:0000313" key="2">
    <source>
        <dbReference type="Proteomes" id="UP000025227"/>
    </source>
</evidence>
<organism evidence="2 3">
    <name type="scientific">Haemonchus contortus</name>
    <name type="common">Barber pole worm</name>
    <dbReference type="NCBI Taxonomy" id="6289"/>
    <lineage>
        <taxon>Eukaryota</taxon>
        <taxon>Metazoa</taxon>
        <taxon>Ecdysozoa</taxon>
        <taxon>Nematoda</taxon>
        <taxon>Chromadorea</taxon>
        <taxon>Rhabditida</taxon>
        <taxon>Rhabditina</taxon>
        <taxon>Rhabditomorpha</taxon>
        <taxon>Strongyloidea</taxon>
        <taxon>Trichostrongylidae</taxon>
        <taxon>Haemonchus</taxon>
    </lineage>
</organism>
<dbReference type="Proteomes" id="UP000025227">
    <property type="component" value="Unplaced"/>
</dbReference>
<protein>
    <submittedName>
        <fullName evidence="3">F-box domain-containing protein</fullName>
    </submittedName>
</protein>
<evidence type="ECO:0000259" key="1">
    <source>
        <dbReference type="PROSITE" id="PS50181"/>
    </source>
</evidence>
<dbReference type="AlphaFoldDB" id="A0A7I4YS40"/>
<dbReference type="PROSITE" id="PS50181">
    <property type="entry name" value="FBOX"/>
    <property type="match status" value="1"/>
</dbReference>
<dbReference type="OrthoDB" id="5785774at2759"/>
<sequence length="411" mass="47939">MPSENMSNVLCLPNELLMQILCNSKPRDVRSFGNTCRRFRSFILSNKSKLPTPELKWDIAELIFGRRITLLRCRPSAFQRARKRALEKMEKWEFTEKQFSTEFTNYFFVMVPEEMYIKCKDFDSDKEALIRKCVGPLRSSILALEMDKCSLDEPVLGDFFKHLSPFSLHLAGHFDRSIISDQVLPLSSLYALFIGLNRTDMDVRTRVSGITVRKIVSNWYNRYPDIRKDLRNLPSIPDYNLKGFVIEIPDCDLDYNEFFAFLKEIIRVPHCTRERIIIGNLPKTLIHYIYSNLSDLNMVGPAVWVEEGICSVEDVKWSSSLSCCCDNDRGFANHNYFMNRDLARDPAEMCETVQLDLSISVLQFEGMLLPRRSLLDFWITLKADKINREKHLPETVLVDTSVLRKRRRTEP</sequence>
<dbReference type="WBParaSite" id="HCON_00136360-00001">
    <property type="protein sequence ID" value="HCON_00136360-00001"/>
    <property type="gene ID" value="HCON_00136360"/>
</dbReference>
<keyword evidence="2" id="KW-1185">Reference proteome</keyword>
<accession>A0A7I4YS40</accession>
<dbReference type="OMA" id="VPEEMYI"/>
<name>A0A7I4YS40_HAECO</name>
<dbReference type="InterPro" id="IPR001810">
    <property type="entry name" value="F-box_dom"/>
</dbReference>
<proteinExistence type="predicted"/>
<dbReference type="SMART" id="SM00256">
    <property type="entry name" value="FBOX"/>
    <property type="match status" value="1"/>
</dbReference>
<dbReference type="Pfam" id="PF00646">
    <property type="entry name" value="F-box"/>
    <property type="match status" value="1"/>
</dbReference>